<gene>
    <name evidence="2" type="ORF">BAGA_28750</name>
</gene>
<dbReference type="OrthoDB" id="2974360at2"/>
<reference evidence="2 3" key="1">
    <citation type="submission" date="2014-06" db="EMBL/GenBank/DDBJ databases">
        <title>Draft genome sequence of Bacillus gaemokensis JCM 15801 (MCCC 1A00707).</title>
        <authorList>
            <person name="Lai Q."/>
            <person name="Liu Y."/>
            <person name="Shao Z."/>
        </authorList>
    </citation>
    <scope>NUCLEOTIDE SEQUENCE [LARGE SCALE GENOMIC DNA]</scope>
    <source>
        <strain evidence="2 3">JCM 15801</strain>
    </source>
</reference>
<accession>A0A073KGZ4</accession>
<evidence type="ECO:0000313" key="2">
    <source>
        <dbReference type="EMBL" id="KEK21578.1"/>
    </source>
</evidence>
<feature type="transmembrane region" description="Helical" evidence="1">
    <location>
        <begin position="20"/>
        <end position="37"/>
    </location>
</feature>
<name>A0A073KGZ4_9BACI</name>
<dbReference type="Proteomes" id="UP000027778">
    <property type="component" value="Unassembled WGS sequence"/>
</dbReference>
<sequence length="95" mass="10897">MSKMAGFFGGKVDIFSRGSFQMFTFLIMFSVAFTHMYTEKVLLFVMCVLIITVNNLGVEYYLIKKQGPNPKDYIGKFLLICLPFAILVLSIFYLI</sequence>
<dbReference type="EMBL" id="JOTM01000084">
    <property type="protein sequence ID" value="KEK21578.1"/>
    <property type="molecule type" value="Genomic_DNA"/>
</dbReference>
<protein>
    <submittedName>
        <fullName evidence="2">Uncharacterized protein</fullName>
    </submittedName>
</protein>
<evidence type="ECO:0000256" key="1">
    <source>
        <dbReference type="SAM" id="Phobius"/>
    </source>
</evidence>
<comment type="caution">
    <text evidence="2">The sequence shown here is derived from an EMBL/GenBank/DDBJ whole genome shotgun (WGS) entry which is preliminary data.</text>
</comment>
<dbReference type="RefSeq" id="WP_033679115.1">
    <property type="nucleotide sequence ID" value="NZ_JOTM01000084.1"/>
</dbReference>
<keyword evidence="1" id="KW-0812">Transmembrane</keyword>
<keyword evidence="1" id="KW-1133">Transmembrane helix</keyword>
<dbReference type="eggNOG" id="ENOG5033HVG">
    <property type="taxonomic scope" value="Bacteria"/>
</dbReference>
<organism evidence="2 3">
    <name type="scientific">Bacillus gaemokensis</name>
    <dbReference type="NCBI Taxonomy" id="574375"/>
    <lineage>
        <taxon>Bacteria</taxon>
        <taxon>Bacillati</taxon>
        <taxon>Bacillota</taxon>
        <taxon>Bacilli</taxon>
        <taxon>Bacillales</taxon>
        <taxon>Bacillaceae</taxon>
        <taxon>Bacillus</taxon>
        <taxon>Bacillus cereus group</taxon>
    </lineage>
</organism>
<feature type="transmembrane region" description="Helical" evidence="1">
    <location>
        <begin position="43"/>
        <end position="62"/>
    </location>
</feature>
<evidence type="ECO:0000313" key="3">
    <source>
        <dbReference type="Proteomes" id="UP000027778"/>
    </source>
</evidence>
<dbReference type="AlphaFoldDB" id="A0A073KGZ4"/>
<feature type="transmembrane region" description="Helical" evidence="1">
    <location>
        <begin position="74"/>
        <end position="94"/>
    </location>
</feature>
<keyword evidence="1" id="KW-0472">Membrane</keyword>
<proteinExistence type="predicted"/>
<keyword evidence="3" id="KW-1185">Reference proteome</keyword>